<evidence type="ECO:0000313" key="3">
    <source>
        <dbReference type="Proteomes" id="UP000070394"/>
    </source>
</evidence>
<accession>A0A133ZRR7</accession>
<feature type="domain" description="Phospholipase C/D" evidence="1">
    <location>
        <begin position="8"/>
        <end position="156"/>
    </location>
</feature>
<dbReference type="Pfam" id="PF00882">
    <property type="entry name" value="Zn_dep_PLPC"/>
    <property type="match status" value="1"/>
</dbReference>
<organism evidence="2 3">
    <name type="scientific">Lachnoanaerobaculum saburreum</name>
    <dbReference type="NCBI Taxonomy" id="467210"/>
    <lineage>
        <taxon>Bacteria</taxon>
        <taxon>Bacillati</taxon>
        <taxon>Bacillota</taxon>
        <taxon>Clostridia</taxon>
        <taxon>Lachnospirales</taxon>
        <taxon>Lachnospiraceae</taxon>
        <taxon>Lachnoanaerobaculum</taxon>
    </lineage>
</organism>
<evidence type="ECO:0000313" key="2">
    <source>
        <dbReference type="EMBL" id="KXB58124.1"/>
    </source>
</evidence>
<dbReference type="EMBL" id="LSDA01000063">
    <property type="protein sequence ID" value="KXB58124.1"/>
    <property type="molecule type" value="Genomic_DNA"/>
</dbReference>
<dbReference type="InterPro" id="IPR029002">
    <property type="entry name" value="PLPC/GPLD1"/>
</dbReference>
<protein>
    <recommendedName>
        <fullName evidence="1">Phospholipase C/D domain-containing protein</fullName>
    </recommendedName>
</protein>
<dbReference type="PATRIC" id="fig|467210.3.peg.1152"/>
<dbReference type="AlphaFoldDB" id="A0A133ZRR7"/>
<gene>
    <name evidence="2" type="ORF">HMPREF1866_01161</name>
</gene>
<dbReference type="Proteomes" id="UP000070394">
    <property type="component" value="Unassembled WGS sequence"/>
</dbReference>
<proteinExistence type="predicted"/>
<keyword evidence="3" id="KW-1185">Reference proteome</keyword>
<comment type="caution">
    <text evidence="2">The sequence shown here is derived from an EMBL/GenBank/DDBJ whole genome shotgun (WGS) entry which is preliminary data.</text>
</comment>
<reference evidence="3" key="1">
    <citation type="submission" date="2016-01" db="EMBL/GenBank/DDBJ databases">
        <authorList>
            <person name="Mitreva M."/>
            <person name="Pepin K.H."/>
            <person name="Mihindukulasuriya K.A."/>
            <person name="Fulton R."/>
            <person name="Fronick C."/>
            <person name="O'Laughlin M."/>
            <person name="Miner T."/>
            <person name="Herter B."/>
            <person name="Rosa B.A."/>
            <person name="Cordes M."/>
            <person name="Tomlinson C."/>
            <person name="Wollam A."/>
            <person name="Palsikar V.B."/>
            <person name="Mardis E.R."/>
            <person name="Wilson R.K."/>
        </authorList>
    </citation>
    <scope>NUCLEOTIDE SEQUENCE [LARGE SCALE GENOMIC DNA]</scope>
    <source>
        <strain evidence="3">DNF00896</strain>
    </source>
</reference>
<evidence type="ECO:0000259" key="1">
    <source>
        <dbReference type="Pfam" id="PF00882"/>
    </source>
</evidence>
<dbReference type="STRING" id="467210.HMPREF1866_01161"/>
<sequence>MKMPGFTTHYILGVKAYGQLENSGLKHIISKYRWLYQLGLQGPDMFFYNIPILRHRDYRNVGSYMHESHVNDFFANAMYEIQSMESAQKKQQAISYIAGFLCHYVGDYICHPYVYARIGHESGKNSAYVYGMHAALENDIDTLLLLKYKKKKTSEFNQAATLALNGFEIQFVSDFLARVINKTYYPITYKNNFRVTPAMVHRSVLAMRFGVRTLADPTGRKKNRINAIESVFLKAPIVSQKILSDEIPDAKKTFNLNHEIWINPWDKGIYSRESFPELFDRCIERCEEIFKLLNIEIMPERLEDTDFHRLLAGIGNYSYHSGLDVG</sequence>
<name>A0A133ZRR7_9FIRM</name>